<dbReference type="InterPro" id="IPR003961">
    <property type="entry name" value="FN3_dom"/>
</dbReference>
<dbReference type="OrthoDB" id="8805892at2759"/>
<dbReference type="Gene3D" id="2.60.40.10">
    <property type="entry name" value="Immunoglobulins"/>
    <property type="match status" value="1"/>
</dbReference>
<keyword evidence="2" id="KW-0812">Transmembrane</keyword>
<dbReference type="InterPro" id="IPR015373">
    <property type="entry name" value="Interferon/interleukin_rcp_dom"/>
</dbReference>
<feature type="region of interest" description="Disordered" evidence="1">
    <location>
        <begin position="298"/>
        <end position="432"/>
    </location>
</feature>
<dbReference type="OMA" id="IWEGNVT"/>
<evidence type="ECO:0000256" key="3">
    <source>
        <dbReference type="SAM" id="SignalP"/>
    </source>
</evidence>
<keyword evidence="6" id="KW-1185">Reference proteome</keyword>
<dbReference type="Pfam" id="PF09294">
    <property type="entry name" value="Interfer-bind"/>
    <property type="match status" value="1"/>
</dbReference>
<dbReference type="CTD" id="3587"/>
<dbReference type="STRING" id="42514.ENSPNAP00000016735"/>
<keyword evidence="3" id="KW-0732">Signal</keyword>
<feature type="signal peptide" evidence="3">
    <location>
        <begin position="1"/>
        <end position="22"/>
    </location>
</feature>
<reference evidence="5 6" key="1">
    <citation type="submission" date="2020-10" db="EMBL/GenBank/DDBJ databases">
        <title>Pygocentrus nattereri (red-bellied piranha) genome, fPygNat1, primary haplotype.</title>
        <authorList>
            <person name="Myers G."/>
            <person name="Meyer A."/>
            <person name="Karagic N."/>
            <person name="Pippel M."/>
            <person name="Winkler S."/>
            <person name="Tracey A."/>
            <person name="Wood J."/>
            <person name="Formenti G."/>
            <person name="Howe K."/>
            <person name="Fedrigo O."/>
            <person name="Jarvis E.D."/>
        </authorList>
    </citation>
    <scope>NUCLEOTIDE SEQUENCE [LARGE SCALE GENOMIC DNA]</scope>
</reference>
<dbReference type="InterPro" id="IPR036116">
    <property type="entry name" value="FN3_sf"/>
</dbReference>
<organism evidence="5 6">
    <name type="scientific">Pygocentrus nattereri</name>
    <name type="common">Red-bellied piranha</name>
    <dbReference type="NCBI Taxonomy" id="42514"/>
    <lineage>
        <taxon>Eukaryota</taxon>
        <taxon>Metazoa</taxon>
        <taxon>Chordata</taxon>
        <taxon>Craniata</taxon>
        <taxon>Vertebrata</taxon>
        <taxon>Euteleostomi</taxon>
        <taxon>Actinopterygii</taxon>
        <taxon>Neopterygii</taxon>
        <taxon>Teleostei</taxon>
        <taxon>Ostariophysi</taxon>
        <taxon>Characiformes</taxon>
        <taxon>Characoidei</taxon>
        <taxon>Pygocentrus</taxon>
    </lineage>
</organism>
<dbReference type="PANTHER" id="PTHR20859">
    <property type="entry name" value="INTERFERON/INTERLEUKIN RECEPTOR"/>
    <property type="match status" value="1"/>
</dbReference>
<evidence type="ECO:0000313" key="6">
    <source>
        <dbReference type="Proteomes" id="UP001501920"/>
    </source>
</evidence>
<feature type="domain" description="Fibronectin type-III" evidence="4">
    <location>
        <begin position="26"/>
        <end position="120"/>
    </location>
</feature>
<dbReference type="SUPFAM" id="SSF49265">
    <property type="entry name" value="Fibronectin type III"/>
    <property type="match status" value="2"/>
</dbReference>
<dbReference type="PANTHER" id="PTHR20859:SF94">
    <property type="entry name" value="CYTOKINE RECEPTOR FAMILY MEMBER B7"/>
    <property type="match status" value="1"/>
</dbReference>
<dbReference type="GO" id="GO:0005886">
    <property type="term" value="C:plasma membrane"/>
    <property type="evidence" value="ECO:0007669"/>
    <property type="project" value="TreeGrafter"/>
</dbReference>
<evidence type="ECO:0000256" key="2">
    <source>
        <dbReference type="SAM" id="Phobius"/>
    </source>
</evidence>
<evidence type="ECO:0000256" key="1">
    <source>
        <dbReference type="SAM" id="MobiDB-lite"/>
    </source>
</evidence>
<sequence>MDSNRWVSALIVLLNLMHYISGVMMKPENVTVHIWEGNVTVTWDPPEKNPVGCFYQVKILELAETYEYWKNVTNCSLLKATVCNIGQLPSDSMFRVRVGVLLPQGNISWSARKYINVKNSQLLPPSFNLLSTPFSVQVKVHRKAELENIFLFGLKYTAYLWPAGQENQTQTDDDSDDDGEMKFNLLQPWQVYCVRVGVKAESGPSSMSSEQCTQLPHDMTLIICFVFSGLLGFVAVLMLFVYCFLRRPRKMPGALKPAVNRWQPMTVGPIEVETVTDKGWLLITEKKGKMQISEKIEFTEEEKDRRESLDSGVSMEQLHPSVSNTRTERQTEDIQEDSGCGSLKGAEGSGSVRKASEELLSLDEISHDGRSEGREDSGLGLSHREVSSSLEGEDSGLLSEVIVGDGYRSQSPSSVDMKNETPEPCDMDTNVTAPSGGYRSGQVTCMCSDHEYCVWCKFKKPLTEDCQSVTPMQTDFSQTICHTDDANSAMTSYRKKDLIQTVNLLGMEDTQSVYPQSDMSTETSPLLLSCPLLLQSDENQDCITDPHSFSLDDVKLTFF</sequence>
<feature type="compositionally biased region" description="Basic and acidic residues" evidence="1">
    <location>
        <begin position="364"/>
        <end position="386"/>
    </location>
</feature>
<keyword evidence="2" id="KW-1133">Transmembrane helix</keyword>
<reference evidence="5" key="3">
    <citation type="submission" date="2025-09" db="UniProtKB">
        <authorList>
            <consortium name="Ensembl"/>
        </authorList>
    </citation>
    <scope>IDENTIFICATION</scope>
</reference>
<dbReference type="InterPro" id="IPR013783">
    <property type="entry name" value="Ig-like_fold"/>
</dbReference>
<dbReference type="AlphaFoldDB" id="A0A3B4CZE4"/>
<dbReference type="RefSeq" id="XP_017564382.1">
    <property type="nucleotide sequence ID" value="XM_017708893.2"/>
</dbReference>
<dbReference type="Pfam" id="PF01108">
    <property type="entry name" value="Tissue_fac"/>
    <property type="match status" value="1"/>
</dbReference>
<evidence type="ECO:0000313" key="5">
    <source>
        <dbReference type="Ensembl" id="ENSPNAP00000016735.1"/>
    </source>
</evidence>
<evidence type="ECO:0000259" key="4">
    <source>
        <dbReference type="PROSITE" id="PS50853"/>
    </source>
</evidence>
<dbReference type="GeneID" id="108433983"/>
<name>A0A3B4CZE4_PYGNA</name>
<feature type="compositionally biased region" description="Basic and acidic residues" evidence="1">
    <location>
        <begin position="298"/>
        <end position="309"/>
    </location>
</feature>
<keyword evidence="2" id="KW-0472">Membrane</keyword>
<dbReference type="PROSITE" id="PS50853">
    <property type="entry name" value="FN3"/>
    <property type="match status" value="1"/>
</dbReference>
<dbReference type="GeneTree" id="ENSGT00510000054245"/>
<feature type="transmembrane region" description="Helical" evidence="2">
    <location>
        <begin position="219"/>
        <end position="245"/>
    </location>
</feature>
<feature type="chain" id="PRO_5017459394" description="Fibronectin type-III domain-containing protein" evidence="3">
    <location>
        <begin position="23"/>
        <end position="559"/>
    </location>
</feature>
<dbReference type="Ensembl" id="ENSPNAT00000038252.2">
    <property type="protein sequence ID" value="ENSPNAP00000016735.1"/>
    <property type="gene ID" value="ENSPNAG00000022904.2"/>
</dbReference>
<protein>
    <recommendedName>
        <fullName evidence="4">Fibronectin type-III domain-containing protein</fullName>
    </recommendedName>
</protein>
<dbReference type="InterPro" id="IPR050650">
    <property type="entry name" value="Type-II_Cytokine-TF_Rcpt"/>
</dbReference>
<dbReference type="GO" id="GO:0004896">
    <property type="term" value="F:cytokine receptor activity"/>
    <property type="evidence" value="ECO:0007669"/>
    <property type="project" value="TreeGrafter"/>
</dbReference>
<reference evidence="5" key="2">
    <citation type="submission" date="2025-08" db="UniProtKB">
        <authorList>
            <consortium name="Ensembl"/>
        </authorList>
    </citation>
    <scope>IDENTIFICATION</scope>
</reference>
<feature type="compositionally biased region" description="Low complexity" evidence="1">
    <location>
        <begin position="387"/>
        <end position="401"/>
    </location>
</feature>
<accession>A0A3B4CZE4</accession>
<dbReference type="CDD" id="cd00063">
    <property type="entry name" value="FN3"/>
    <property type="match status" value="1"/>
</dbReference>
<proteinExistence type="predicted"/>
<gene>
    <name evidence="5" type="primary">IL10RA</name>
</gene>
<dbReference type="Proteomes" id="UP001501920">
    <property type="component" value="Chromosome 17"/>
</dbReference>